<reference evidence="3 4" key="1">
    <citation type="submission" date="2024-01" db="EMBL/GenBank/DDBJ databases">
        <title>Complete genome of Cladobotryum mycophilum ATHUM6906.</title>
        <authorList>
            <person name="Christinaki A.C."/>
            <person name="Myridakis A.I."/>
            <person name="Kouvelis V.N."/>
        </authorList>
    </citation>
    <scope>NUCLEOTIDE SEQUENCE [LARGE SCALE GENOMIC DNA]</scope>
    <source>
        <strain evidence="3 4">ATHUM6906</strain>
    </source>
</reference>
<evidence type="ECO:0000256" key="1">
    <source>
        <dbReference type="ARBA" id="ARBA00010402"/>
    </source>
</evidence>
<evidence type="ECO:0000256" key="2">
    <source>
        <dbReference type="SAM" id="MobiDB-lite"/>
    </source>
</evidence>
<evidence type="ECO:0000313" key="4">
    <source>
        <dbReference type="Proteomes" id="UP001338125"/>
    </source>
</evidence>
<feature type="region of interest" description="Disordered" evidence="2">
    <location>
        <begin position="509"/>
        <end position="626"/>
    </location>
</feature>
<feature type="region of interest" description="Disordered" evidence="2">
    <location>
        <begin position="203"/>
        <end position="230"/>
    </location>
</feature>
<feature type="compositionally biased region" description="Basic and acidic residues" evidence="2">
    <location>
        <begin position="64"/>
        <end position="101"/>
    </location>
</feature>
<organism evidence="3 4">
    <name type="scientific">Cladobotryum mycophilum</name>
    <dbReference type="NCBI Taxonomy" id="491253"/>
    <lineage>
        <taxon>Eukaryota</taxon>
        <taxon>Fungi</taxon>
        <taxon>Dikarya</taxon>
        <taxon>Ascomycota</taxon>
        <taxon>Pezizomycotina</taxon>
        <taxon>Sordariomycetes</taxon>
        <taxon>Hypocreomycetidae</taxon>
        <taxon>Hypocreales</taxon>
        <taxon>Hypocreaceae</taxon>
        <taxon>Cladobotryum</taxon>
    </lineage>
</organism>
<feature type="compositionally biased region" description="Polar residues" evidence="2">
    <location>
        <begin position="345"/>
        <end position="359"/>
    </location>
</feature>
<dbReference type="InterPro" id="IPR039301">
    <property type="entry name" value="Sip5/DA2"/>
</dbReference>
<dbReference type="CDD" id="cd24139">
    <property type="entry name" value="SIP5-like"/>
    <property type="match status" value="1"/>
</dbReference>
<protein>
    <submittedName>
        <fullName evidence="3">Protein SIP5</fullName>
    </submittedName>
</protein>
<gene>
    <name evidence="3" type="ORF">PT974_03764</name>
</gene>
<feature type="compositionally biased region" description="Low complexity" evidence="2">
    <location>
        <begin position="360"/>
        <end position="376"/>
    </location>
</feature>
<feature type="compositionally biased region" description="Gly residues" evidence="2">
    <location>
        <begin position="451"/>
        <end position="464"/>
    </location>
</feature>
<feature type="compositionally biased region" description="Polar residues" evidence="2">
    <location>
        <begin position="612"/>
        <end position="626"/>
    </location>
</feature>
<dbReference type="PANTHER" id="PTHR31315:SF1">
    <property type="entry name" value="PROTEIN SIP5"/>
    <property type="match status" value="1"/>
</dbReference>
<dbReference type="Proteomes" id="UP001338125">
    <property type="component" value="Unassembled WGS sequence"/>
</dbReference>
<feature type="compositionally biased region" description="Basic and acidic residues" evidence="2">
    <location>
        <begin position="289"/>
        <end position="300"/>
    </location>
</feature>
<name>A0ABR0SUE0_9HYPO</name>
<feature type="region of interest" description="Disordered" evidence="2">
    <location>
        <begin position="433"/>
        <end position="490"/>
    </location>
</feature>
<comment type="caution">
    <text evidence="3">The sequence shown here is derived from an EMBL/GenBank/DDBJ whole genome shotgun (WGS) entry which is preliminary data.</text>
</comment>
<feature type="region of interest" description="Disordered" evidence="2">
    <location>
        <begin position="1"/>
        <end position="101"/>
    </location>
</feature>
<dbReference type="EMBL" id="JAVFKD010000004">
    <property type="protein sequence ID" value="KAK5995360.1"/>
    <property type="molecule type" value="Genomic_DNA"/>
</dbReference>
<dbReference type="PANTHER" id="PTHR31315">
    <property type="entry name" value="PROTEIN SIP5"/>
    <property type="match status" value="1"/>
</dbReference>
<evidence type="ECO:0000313" key="3">
    <source>
        <dbReference type="EMBL" id="KAK5995360.1"/>
    </source>
</evidence>
<feature type="compositionally biased region" description="Basic and acidic residues" evidence="2">
    <location>
        <begin position="591"/>
        <end position="611"/>
    </location>
</feature>
<feature type="region of interest" description="Disordered" evidence="2">
    <location>
        <begin position="334"/>
        <end position="390"/>
    </location>
</feature>
<comment type="similarity">
    <text evidence="1">Belongs to the SIP5 family.</text>
</comment>
<sequence>MGNANTKESRHSDYPDGFSDGRDRRPDLTDAVGIGRSYLSESSMSRNPRNDRTFLSLGNGSSSRNRDRPDVPFEHRETRQEREARKLERERAARAKERERSIREEHVDGGFLVTLGTYTGTEDFSKPVVRQLQIERKLAPFWQGLNDWSDSWTELQLIAAARGLPIPAADALPEPELAPRLPQPLDAASGQNMNNLTVEMGPRTLSTASDSGSGAGSGAPSPAAVGANKGSIKPRARALAAALSVGSRNASSTDLAPKEMYLPYDPFVNGQPIESICSECFVQIKRADPHIPEHHPDGQARDPNQGLNPEDPPEMLISEPSSCPYCQQPEFGVTYEPPPFRRGLTLSSPVTNFGQSPAMSSQSSLNSTLSPNSPNPVGRRRTHSLSANAPNVITTDRIRPDWATKLATARAHQARRAAAATALHTAAFLMSGNESRSRLRTGRFGRRNTGGNSGGTSTPGGEQSGGAADAGPEPGERGSSARSPEANRRSRMEELEDMMFMEAIRLSLAAEEERKRKEEKTARKEAKKREKEEAKAAKKQSKDPYGGGLSGGSRSSLSLVLGRRRGDSTTSHLRMETSMQGTSQSPTVVEHPPEPTSKDGDGKGKGVDRGSQEQTTETSIPTVIEP</sequence>
<feature type="region of interest" description="Disordered" evidence="2">
    <location>
        <begin position="289"/>
        <end position="320"/>
    </location>
</feature>
<accession>A0ABR0SUE0</accession>
<feature type="compositionally biased region" description="Polar residues" evidence="2">
    <location>
        <begin position="568"/>
        <end position="587"/>
    </location>
</feature>
<feature type="compositionally biased region" description="Basic and acidic residues" evidence="2">
    <location>
        <begin position="7"/>
        <end position="28"/>
    </location>
</feature>
<feature type="compositionally biased region" description="Basic and acidic residues" evidence="2">
    <location>
        <begin position="511"/>
        <end position="542"/>
    </location>
</feature>
<proteinExistence type="inferred from homology"/>
<keyword evidence="4" id="KW-1185">Reference proteome</keyword>
<feature type="compositionally biased region" description="Low complexity" evidence="2">
    <location>
        <begin position="206"/>
        <end position="227"/>
    </location>
</feature>
<feature type="compositionally biased region" description="Low complexity" evidence="2">
    <location>
        <begin position="552"/>
        <end position="561"/>
    </location>
</feature>